<reference evidence="2 3" key="1">
    <citation type="submission" date="2020-08" db="EMBL/GenBank/DDBJ databases">
        <title>Genomic Encyclopedia of Type Strains, Phase IV (KMG-IV): sequencing the most valuable type-strain genomes for metagenomic binning, comparative biology and taxonomic classification.</title>
        <authorList>
            <person name="Goeker M."/>
        </authorList>
    </citation>
    <scope>NUCLEOTIDE SEQUENCE [LARGE SCALE GENOMIC DNA]</scope>
    <source>
        <strain evidence="2 3">DSM 12251</strain>
    </source>
</reference>
<sequence length="89" mass="9719">MVRLIIPAGKSIELQGSDPGEVETIAGPMELVFEVYSIGGDFVSSGEYLLVGADWLQLLPYLREELAIALPVALVVSLLIALTWLRRHV</sequence>
<comment type="caution">
    <text evidence="2">The sequence shown here is derived from an EMBL/GenBank/DDBJ whole genome shotgun (WGS) entry which is preliminary data.</text>
</comment>
<dbReference type="EMBL" id="JACHIF010000017">
    <property type="protein sequence ID" value="MBB5040607.1"/>
    <property type="molecule type" value="Genomic_DNA"/>
</dbReference>
<protein>
    <submittedName>
        <fullName evidence="2">Uncharacterized protein</fullName>
    </submittedName>
</protein>
<accession>A0A7W8DSK9</accession>
<gene>
    <name evidence="2" type="ORF">HNQ64_004895</name>
</gene>
<keyword evidence="1" id="KW-0472">Membrane</keyword>
<evidence type="ECO:0000313" key="2">
    <source>
        <dbReference type="EMBL" id="MBB5040607.1"/>
    </source>
</evidence>
<organism evidence="2 3">
    <name type="scientific">Prosthecobacter dejongeii</name>
    <dbReference type="NCBI Taxonomy" id="48465"/>
    <lineage>
        <taxon>Bacteria</taxon>
        <taxon>Pseudomonadati</taxon>
        <taxon>Verrucomicrobiota</taxon>
        <taxon>Verrucomicrobiia</taxon>
        <taxon>Verrucomicrobiales</taxon>
        <taxon>Verrucomicrobiaceae</taxon>
        <taxon>Prosthecobacter</taxon>
    </lineage>
</organism>
<evidence type="ECO:0000256" key="1">
    <source>
        <dbReference type="SAM" id="Phobius"/>
    </source>
</evidence>
<evidence type="ECO:0000313" key="3">
    <source>
        <dbReference type="Proteomes" id="UP000534294"/>
    </source>
</evidence>
<dbReference type="AlphaFoldDB" id="A0A7W8DSK9"/>
<name>A0A7W8DSK9_9BACT</name>
<dbReference type="RefSeq" id="WP_184213341.1">
    <property type="nucleotide sequence ID" value="NZ_JACHIF010000017.1"/>
</dbReference>
<dbReference type="Proteomes" id="UP000534294">
    <property type="component" value="Unassembled WGS sequence"/>
</dbReference>
<keyword evidence="3" id="KW-1185">Reference proteome</keyword>
<proteinExistence type="predicted"/>
<keyword evidence="1" id="KW-0812">Transmembrane</keyword>
<keyword evidence="1" id="KW-1133">Transmembrane helix</keyword>
<feature type="transmembrane region" description="Helical" evidence="1">
    <location>
        <begin position="66"/>
        <end position="85"/>
    </location>
</feature>